<dbReference type="Proteomes" id="UP000295341">
    <property type="component" value="Unassembled WGS sequence"/>
</dbReference>
<reference evidence="2 3" key="1">
    <citation type="submission" date="2019-03" db="EMBL/GenBank/DDBJ databases">
        <title>Genomic Encyclopedia of Type Strains, Phase IV (KMG-IV): sequencing the most valuable type-strain genomes for metagenomic binning, comparative biology and taxonomic classification.</title>
        <authorList>
            <person name="Goeker M."/>
        </authorList>
    </citation>
    <scope>NUCLEOTIDE SEQUENCE [LARGE SCALE GENOMIC DNA]</scope>
    <source>
        <strain evidence="2 3">DSM 26377</strain>
    </source>
</reference>
<dbReference type="OrthoDB" id="9789133at2"/>
<feature type="domain" description="Metallo-beta-lactamase" evidence="1">
    <location>
        <begin position="54"/>
        <end position="270"/>
    </location>
</feature>
<accession>A0A4R7PBT1</accession>
<dbReference type="Gene3D" id="3.60.15.10">
    <property type="entry name" value="Ribonuclease Z/Hydroxyacylglutathione hydrolase-like"/>
    <property type="match status" value="1"/>
</dbReference>
<dbReference type="InterPro" id="IPR036866">
    <property type="entry name" value="RibonucZ/Hydroxyglut_hydro"/>
</dbReference>
<dbReference type="SMART" id="SM00849">
    <property type="entry name" value="Lactamase_B"/>
    <property type="match status" value="1"/>
</dbReference>
<keyword evidence="3" id="KW-1185">Reference proteome</keyword>
<organism evidence="2 3">
    <name type="scientific">Panacagrimonas perspica</name>
    <dbReference type="NCBI Taxonomy" id="381431"/>
    <lineage>
        <taxon>Bacteria</taxon>
        <taxon>Pseudomonadati</taxon>
        <taxon>Pseudomonadota</taxon>
        <taxon>Gammaproteobacteria</taxon>
        <taxon>Nevskiales</taxon>
        <taxon>Nevskiaceae</taxon>
        <taxon>Panacagrimonas</taxon>
    </lineage>
</organism>
<evidence type="ECO:0000259" key="1">
    <source>
        <dbReference type="SMART" id="SM00849"/>
    </source>
</evidence>
<dbReference type="EMBL" id="SOBT01000008">
    <property type="protein sequence ID" value="TDU31069.1"/>
    <property type="molecule type" value="Genomic_DNA"/>
</dbReference>
<proteinExistence type="predicted"/>
<dbReference type="RefSeq" id="WP_133879688.1">
    <property type="nucleotide sequence ID" value="NZ_MWIN01000022.1"/>
</dbReference>
<comment type="caution">
    <text evidence="2">The sequence shown here is derived from an EMBL/GenBank/DDBJ whole genome shotgun (WGS) entry which is preliminary data.</text>
</comment>
<name>A0A4R7PBT1_9GAMM</name>
<dbReference type="PANTHER" id="PTHR43546">
    <property type="entry name" value="UPF0173 METAL-DEPENDENT HYDROLASE MJ1163-RELATED"/>
    <property type="match status" value="1"/>
</dbReference>
<evidence type="ECO:0000313" key="2">
    <source>
        <dbReference type="EMBL" id="TDU31069.1"/>
    </source>
</evidence>
<dbReference type="PANTHER" id="PTHR43546:SF3">
    <property type="entry name" value="UPF0173 METAL-DEPENDENT HYDROLASE MJ1163"/>
    <property type="match status" value="1"/>
</dbReference>
<dbReference type="Pfam" id="PF00753">
    <property type="entry name" value="Lactamase_B"/>
    <property type="match status" value="1"/>
</dbReference>
<dbReference type="SUPFAM" id="SSF56281">
    <property type="entry name" value="Metallo-hydrolase/oxidoreductase"/>
    <property type="match status" value="1"/>
</dbReference>
<dbReference type="InterPro" id="IPR001279">
    <property type="entry name" value="Metallo-B-lactamas"/>
</dbReference>
<protein>
    <submittedName>
        <fullName evidence="2">L-ascorbate metabolism protein UlaG (Beta-lactamase superfamily)</fullName>
    </submittedName>
</protein>
<sequence length="326" mass="35498">MRSFARILLVFALAASVLLVAAWYERPGLREYHDHLFPQQQPAHPLAVRATWLGVTALLLTDGRHSVMIDPFFTRPPGLLSMVLDRQIAPDEALIQQWLTKLGVTRLDAVLVSHSHFDHAMDAGVVARLTGAQLVGSPSTLNIGRGAGLTEERLIKADPATPMKFGDFDVSFIESAHAGKTGGKPTGEIAGPLSPPAHYLDYKLGGTYSILIAHPQGSLLHHGSAGFIPGALDGHHADVVFLGVALIDEIEPYLRETVDAVGATRVIPTHWDDFTTPLDSPLVPIPFAVHLDDFFDDMRRLRPSLQVQTMLPDRTVTLFPSKSRGD</sequence>
<dbReference type="AlphaFoldDB" id="A0A4R7PBT1"/>
<dbReference type="InterPro" id="IPR050114">
    <property type="entry name" value="UPF0173_UPF0282_UlaG_hydrolase"/>
</dbReference>
<gene>
    <name evidence="2" type="ORF">DFR24_0427</name>
</gene>
<evidence type="ECO:0000313" key="3">
    <source>
        <dbReference type="Proteomes" id="UP000295341"/>
    </source>
</evidence>